<dbReference type="Proteomes" id="UP000190339">
    <property type="component" value="Unassembled WGS sequence"/>
</dbReference>
<evidence type="ECO:0000313" key="2">
    <source>
        <dbReference type="Proteomes" id="UP000190339"/>
    </source>
</evidence>
<evidence type="ECO:0000313" key="1">
    <source>
        <dbReference type="EMBL" id="SKB57310.1"/>
    </source>
</evidence>
<dbReference type="STRING" id="561365.SAMN05660866_02171"/>
<gene>
    <name evidence="1" type="ORF">SAMN05660866_02171</name>
</gene>
<organism evidence="1 2">
    <name type="scientific">Maribacter arcticus</name>
    <dbReference type="NCBI Taxonomy" id="561365"/>
    <lineage>
        <taxon>Bacteria</taxon>
        <taxon>Pseudomonadati</taxon>
        <taxon>Bacteroidota</taxon>
        <taxon>Flavobacteriia</taxon>
        <taxon>Flavobacteriales</taxon>
        <taxon>Flavobacteriaceae</taxon>
        <taxon>Maribacter</taxon>
    </lineage>
</organism>
<dbReference type="EMBL" id="FUYL01000006">
    <property type="protein sequence ID" value="SKB57310.1"/>
    <property type="molecule type" value="Genomic_DNA"/>
</dbReference>
<dbReference type="InterPro" id="IPR032593">
    <property type="entry name" value="DUF4907"/>
</dbReference>
<keyword evidence="2" id="KW-1185">Reference proteome</keyword>
<sequence>MSSRAKFNMVIALFLAVCFVCLFFYQKVVLNDLAIHCEVVNLKVGYGYQILRGEKILILQEFIPGLPGKQVFKTKDEALSVANLVLGKIDNGESPILMLSDISKLDISTISNN</sequence>
<accession>A0A1T5CDW5</accession>
<reference evidence="2" key="1">
    <citation type="submission" date="2017-02" db="EMBL/GenBank/DDBJ databases">
        <authorList>
            <person name="Varghese N."/>
            <person name="Submissions S."/>
        </authorList>
    </citation>
    <scope>NUCLEOTIDE SEQUENCE [LARGE SCALE GENOMIC DNA]</scope>
    <source>
        <strain evidence="2">DSM 23546</strain>
    </source>
</reference>
<proteinExistence type="predicted"/>
<dbReference type="OrthoDB" id="674043at2"/>
<protein>
    <recommendedName>
        <fullName evidence="3">DUF4907 domain-containing protein</fullName>
    </recommendedName>
</protein>
<name>A0A1T5CDW5_9FLAO</name>
<dbReference type="Pfam" id="PF16250">
    <property type="entry name" value="DUF4907"/>
    <property type="match status" value="1"/>
</dbReference>
<dbReference type="RefSeq" id="WP_079512628.1">
    <property type="nucleotide sequence ID" value="NZ_FUYL01000006.1"/>
</dbReference>
<evidence type="ECO:0008006" key="3">
    <source>
        <dbReference type="Google" id="ProtNLM"/>
    </source>
</evidence>
<dbReference type="AlphaFoldDB" id="A0A1T5CDW5"/>